<keyword evidence="2" id="KW-1185">Reference proteome</keyword>
<name>A0ABW4QD51_9BACL</name>
<proteinExistence type="predicted"/>
<accession>A0ABW4QD51</accession>
<dbReference type="RefSeq" id="WP_204891504.1">
    <property type="nucleotide sequence ID" value="NZ_JBHUFW010000002.1"/>
</dbReference>
<organism evidence="1 2">
    <name type="scientific">Planococcus chinensis</name>
    <dbReference type="NCBI Taxonomy" id="272917"/>
    <lineage>
        <taxon>Bacteria</taxon>
        <taxon>Bacillati</taxon>
        <taxon>Bacillota</taxon>
        <taxon>Bacilli</taxon>
        <taxon>Bacillales</taxon>
        <taxon>Caryophanaceae</taxon>
        <taxon>Planococcus</taxon>
    </lineage>
</organism>
<protein>
    <recommendedName>
        <fullName evidence="3">DNA phosphorothioation-dependent restriction protein DptF</fullName>
    </recommendedName>
</protein>
<dbReference type="Proteomes" id="UP001597273">
    <property type="component" value="Unassembled WGS sequence"/>
</dbReference>
<reference evidence="2" key="1">
    <citation type="journal article" date="2019" name="Int. J. Syst. Evol. Microbiol.">
        <title>The Global Catalogue of Microorganisms (GCM) 10K type strain sequencing project: providing services to taxonomists for standard genome sequencing and annotation.</title>
        <authorList>
            <consortium name="The Broad Institute Genomics Platform"/>
            <consortium name="The Broad Institute Genome Sequencing Center for Infectious Disease"/>
            <person name="Wu L."/>
            <person name="Ma J."/>
        </authorList>
    </citation>
    <scope>NUCLEOTIDE SEQUENCE [LARGE SCALE GENOMIC DNA]</scope>
    <source>
        <strain evidence="2">CGMCC 1.15475</strain>
    </source>
</reference>
<evidence type="ECO:0000313" key="2">
    <source>
        <dbReference type="Proteomes" id="UP001597273"/>
    </source>
</evidence>
<evidence type="ECO:0000313" key="1">
    <source>
        <dbReference type="EMBL" id="MFD1861475.1"/>
    </source>
</evidence>
<dbReference type="EMBL" id="JBHUFW010000002">
    <property type="protein sequence ID" value="MFD1861475.1"/>
    <property type="molecule type" value="Genomic_DNA"/>
</dbReference>
<gene>
    <name evidence="1" type="ORF">ACFSDB_00985</name>
</gene>
<evidence type="ECO:0008006" key="3">
    <source>
        <dbReference type="Google" id="ProtNLM"/>
    </source>
</evidence>
<sequence>MTNPYIQYLKSMNNASSANDNAIAESQITSQYYDHIRIERELGAYLINTIKEKPSLILLTGHAGDGKTGLLHQILRTLNIIQPQDNLKIKDVHYVKELSSSLLYVKDMSELTLNEQIAFLREGFEVKEQGGSAIIISNTGPLIEAFKEYEKTISSDADLDAIEMDILKMMDNNGGEAELIGQHEVVLINLARIDNTGLVPKLFEKILQPNLWSPCQTCSVAGSCPIYNNYNTIQANKESVTTFIEAFYRWLYETDKRLTIRQILAHLTYSITGNLDCGTLSTKKTEDNLFNYHFANLFFGFIGTKSSSDALKIKAIQEIKSLRIDEKELPHNYDIFVRNDFSKLKKEVHHLTKKFWLNEMRFYNISSSNLHSDEKPYLLRKAMRRMQVLFGEYTHNEREVLLAKVFVPVFPKYLKMREEPLKKRELRILEQMVIRALNVILVGNTEGLKTEGVLYLPLKRNDQGAQNVQLLLGKMETNEISIVQEVVKSKFDKEVSFYQIELKFSKIKESFPLSLLLLDYFDNVARGSVSTKLNPSLTHGVDKMKAKIYKTYKFDNKNEEIKILVQTLQGPLLMNIELEEDSLYVE</sequence>
<comment type="caution">
    <text evidence="1">The sequence shown here is derived from an EMBL/GenBank/DDBJ whole genome shotgun (WGS) entry which is preliminary data.</text>
</comment>